<gene>
    <name evidence="1" type="ORF">ACFFJC_12455</name>
</gene>
<sequence>MKQAIELALDNTVIPFRARRRVLLVASGGGHWIELTRLGPAFENCDCDFVSTVPNLAPPVGERPVRTITDSSRDSRLNVLHSFSQLWRIIRDIRPDLVVSTGAAPGALAIAIARLRGIQTIWIDSIANSEELSLSCKAVRPFAHLRLTQWPHLAQTHSGIHYFGRIL</sequence>
<reference evidence="1 2" key="1">
    <citation type="submission" date="2024-09" db="EMBL/GenBank/DDBJ databases">
        <authorList>
            <person name="Sun Q."/>
            <person name="Mori K."/>
        </authorList>
    </citation>
    <scope>NUCLEOTIDE SEQUENCE [LARGE SCALE GENOMIC DNA]</scope>
    <source>
        <strain evidence="1 2">CCM 7706</strain>
    </source>
</reference>
<dbReference type="Pfam" id="PF08660">
    <property type="entry name" value="Alg14"/>
    <property type="match status" value="1"/>
</dbReference>
<accession>A0ABV6CXC0</accession>
<dbReference type="SUPFAM" id="SSF53756">
    <property type="entry name" value="UDP-Glycosyltransferase/glycogen phosphorylase"/>
    <property type="match status" value="1"/>
</dbReference>
<dbReference type="InterPro" id="IPR013969">
    <property type="entry name" value="Oligosacch_biosynth_Alg14"/>
</dbReference>
<organism evidence="1 2">
    <name type="scientific">Novosphingobium soli</name>
    <dbReference type="NCBI Taxonomy" id="574956"/>
    <lineage>
        <taxon>Bacteria</taxon>
        <taxon>Pseudomonadati</taxon>
        <taxon>Pseudomonadota</taxon>
        <taxon>Alphaproteobacteria</taxon>
        <taxon>Sphingomonadales</taxon>
        <taxon>Sphingomonadaceae</taxon>
        <taxon>Novosphingobium</taxon>
    </lineage>
</organism>
<dbReference type="Proteomes" id="UP001589798">
    <property type="component" value="Unassembled WGS sequence"/>
</dbReference>
<evidence type="ECO:0000313" key="1">
    <source>
        <dbReference type="EMBL" id="MFC0205076.1"/>
    </source>
</evidence>
<dbReference type="RefSeq" id="WP_379487812.1">
    <property type="nucleotide sequence ID" value="NZ_JBHLWK010000015.1"/>
</dbReference>
<proteinExistence type="predicted"/>
<name>A0ABV6CXC0_9SPHN</name>
<dbReference type="EMBL" id="JBHLWK010000015">
    <property type="protein sequence ID" value="MFC0205076.1"/>
    <property type="molecule type" value="Genomic_DNA"/>
</dbReference>
<comment type="caution">
    <text evidence="1">The sequence shown here is derived from an EMBL/GenBank/DDBJ whole genome shotgun (WGS) entry which is preliminary data.</text>
</comment>
<protein>
    <submittedName>
        <fullName evidence="1">Glucuronosyltransferase</fullName>
    </submittedName>
</protein>
<dbReference type="Gene3D" id="3.40.50.2000">
    <property type="entry name" value="Glycogen Phosphorylase B"/>
    <property type="match status" value="1"/>
</dbReference>
<keyword evidence="2" id="KW-1185">Reference proteome</keyword>
<evidence type="ECO:0000313" key="2">
    <source>
        <dbReference type="Proteomes" id="UP001589798"/>
    </source>
</evidence>